<dbReference type="GO" id="GO:0003676">
    <property type="term" value="F:nucleic acid binding"/>
    <property type="evidence" value="ECO:0007669"/>
    <property type="project" value="InterPro"/>
</dbReference>
<dbReference type="Gene3D" id="3.30.420.10">
    <property type="entry name" value="Ribonuclease H-like superfamily/Ribonuclease H"/>
    <property type="match status" value="1"/>
</dbReference>
<gene>
    <name evidence="2" type="ORF">A2U01_0001888</name>
</gene>
<dbReference type="PANTHER" id="PTHR48475:SF1">
    <property type="entry name" value="RNASE H TYPE-1 DOMAIN-CONTAINING PROTEIN"/>
    <property type="match status" value="1"/>
</dbReference>
<keyword evidence="3" id="KW-1185">Reference proteome</keyword>
<dbReference type="AlphaFoldDB" id="A0A392M287"/>
<dbReference type="EMBL" id="LXQA010001893">
    <property type="protein sequence ID" value="MCH81108.1"/>
    <property type="molecule type" value="Genomic_DNA"/>
</dbReference>
<dbReference type="InterPro" id="IPR012337">
    <property type="entry name" value="RNaseH-like_sf"/>
</dbReference>
<reference evidence="2 3" key="1">
    <citation type="journal article" date="2018" name="Front. Plant Sci.">
        <title>Red Clover (Trifolium pratense) and Zigzag Clover (T. medium) - A Picture of Genomic Similarities and Differences.</title>
        <authorList>
            <person name="Dluhosova J."/>
            <person name="Istvanek J."/>
            <person name="Nedelnik J."/>
            <person name="Repkova J."/>
        </authorList>
    </citation>
    <scope>NUCLEOTIDE SEQUENCE [LARGE SCALE GENOMIC DNA]</scope>
    <source>
        <strain evidence="3">cv. 10/8</strain>
        <tissue evidence="2">Leaf</tissue>
    </source>
</reference>
<dbReference type="PANTHER" id="PTHR48475">
    <property type="entry name" value="RIBONUCLEASE H"/>
    <property type="match status" value="1"/>
</dbReference>
<dbReference type="SUPFAM" id="SSF53098">
    <property type="entry name" value="Ribonuclease H-like"/>
    <property type="match status" value="1"/>
</dbReference>
<dbReference type="PROSITE" id="PS50994">
    <property type="entry name" value="INTEGRASE"/>
    <property type="match status" value="1"/>
</dbReference>
<proteinExistence type="predicted"/>
<dbReference type="InterPro" id="IPR001584">
    <property type="entry name" value="Integrase_cat-core"/>
</dbReference>
<evidence type="ECO:0000259" key="1">
    <source>
        <dbReference type="PROSITE" id="PS50994"/>
    </source>
</evidence>
<comment type="caution">
    <text evidence="2">The sequence shown here is derived from an EMBL/GenBank/DDBJ whole genome shotgun (WGS) entry which is preliminary data.</text>
</comment>
<protein>
    <recommendedName>
        <fullName evidence="1">Integrase catalytic domain-containing protein</fullName>
    </recommendedName>
</protein>
<name>A0A392M287_9FABA</name>
<sequence>MANYKAANVVAREYTWQQKRKLFRDAKQYWWDDPYKKGSDGIMRRCVSGTEAQNIMWHCHSSDYGGHHSGNRTAVPANRFGVPWILISDGGTHFLNKYLEKVLRKYDVKHKVSIPYHPQTCGQVEVSNRQIKQILEKTVASSRKDWANKLDDALWAYRTAYKTHLGMSPYQLVCGKACHLPVELEHKAQWATKVKNLNQDGKHYYTTQGLSSRLGN</sequence>
<dbReference type="InterPro" id="IPR036397">
    <property type="entry name" value="RNaseH_sf"/>
</dbReference>
<dbReference type="Proteomes" id="UP000265520">
    <property type="component" value="Unassembled WGS sequence"/>
</dbReference>
<accession>A0A392M287</accession>
<feature type="domain" description="Integrase catalytic" evidence="1">
    <location>
        <begin position="81"/>
        <end position="177"/>
    </location>
</feature>
<evidence type="ECO:0000313" key="3">
    <source>
        <dbReference type="Proteomes" id="UP000265520"/>
    </source>
</evidence>
<evidence type="ECO:0000313" key="2">
    <source>
        <dbReference type="EMBL" id="MCH81108.1"/>
    </source>
</evidence>
<dbReference type="GO" id="GO:0015074">
    <property type="term" value="P:DNA integration"/>
    <property type="evidence" value="ECO:0007669"/>
    <property type="project" value="InterPro"/>
</dbReference>
<organism evidence="2 3">
    <name type="scientific">Trifolium medium</name>
    <dbReference type="NCBI Taxonomy" id="97028"/>
    <lineage>
        <taxon>Eukaryota</taxon>
        <taxon>Viridiplantae</taxon>
        <taxon>Streptophyta</taxon>
        <taxon>Embryophyta</taxon>
        <taxon>Tracheophyta</taxon>
        <taxon>Spermatophyta</taxon>
        <taxon>Magnoliopsida</taxon>
        <taxon>eudicotyledons</taxon>
        <taxon>Gunneridae</taxon>
        <taxon>Pentapetalae</taxon>
        <taxon>rosids</taxon>
        <taxon>fabids</taxon>
        <taxon>Fabales</taxon>
        <taxon>Fabaceae</taxon>
        <taxon>Papilionoideae</taxon>
        <taxon>50 kb inversion clade</taxon>
        <taxon>NPAAA clade</taxon>
        <taxon>Hologalegina</taxon>
        <taxon>IRL clade</taxon>
        <taxon>Trifolieae</taxon>
        <taxon>Trifolium</taxon>
    </lineage>
</organism>